<gene>
    <name evidence="4" type="ORF">BDV33DRAFT_204907</name>
</gene>
<dbReference type="Pfam" id="PF20163">
    <property type="entry name" value="DUF6536"/>
    <property type="match status" value="1"/>
</dbReference>
<keyword evidence="2" id="KW-1133">Transmembrane helix</keyword>
<dbReference type="PANTHER" id="PTHR35395">
    <property type="entry name" value="DUF6536 DOMAIN-CONTAINING PROTEIN"/>
    <property type="match status" value="1"/>
</dbReference>
<feature type="transmembrane region" description="Helical" evidence="2">
    <location>
        <begin position="158"/>
        <end position="178"/>
    </location>
</feature>
<feature type="region of interest" description="Disordered" evidence="1">
    <location>
        <begin position="48"/>
        <end position="72"/>
    </location>
</feature>
<dbReference type="Proteomes" id="UP000326799">
    <property type="component" value="Unassembled WGS sequence"/>
</dbReference>
<feature type="transmembrane region" description="Helical" evidence="2">
    <location>
        <begin position="217"/>
        <end position="234"/>
    </location>
</feature>
<dbReference type="PANTHER" id="PTHR35395:SF1">
    <property type="entry name" value="DUF6536 DOMAIN-CONTAINING PROTEIN"/>
    <property type="match status" value="1"/>
</dbReference>
<protein>
    <recommendedName>
        <fullName evidence="3">DUF6536 domain-containing protein</fullName>
    </recommendedName>
</protein>
<evidence type="ECO:0000259" key="3">
    <source>
        <dbReference type="Pfam" id="PF20163"/>
    </source>
</evidence>
<sequence length="249" mass="27690">MKINISRPWSWAQSLSSTQPSRGALSKDLQYEEAELLEISREQSTAWASRITSTESAAPEEQNPHKRTQDEAVTYTETYRDSAVPILEDSSQQKTQRSTWIKGVYLCAYATVGLLLLNVIFVSVTGGLASRYPGSRGTSNSKVFYEGPCQTVSRLSTALHFIVNIISTCTLAASNYCMQTLVAPTRSAIDMYHAERRYLHIGGSSLRNLFAISHTQLGLWSILLLTATPFHLLYEAMPVDFSFTFLAVC</sequence>
<dbReference type="EMBL" id="ML733444">
    <property type="protein sequence ID" value="KAB8218861.1"/>
    <property type="molecule type" value="Genomic_DNA"/>
</dbReference>
<proteinExistence type="predicted"/>
<reference evidence="4 5" key="1">
    <citation type="submission" date="2019-04" db="EMBL/GenBank/DDBJ databases">
        <title>Fungal friends and foes A comparative genomics study of 23 Aspergillus species from section Flavi.</title>
        <authorList>
            <consortium name="DOE Joint Genome Institute"/>
            <person name="Kjaerbolling I."/>
            <person name="Vesth T.C."/>
            <person name="Frisvad J.C."/>
            <person name="Nybo J.L."/>
            <person name="Theobald S."/>
            <person name="Kildgaard S."/>
            <person name="Petersen T.I."/>
            <person name="Kuo A."/>
            <person name="Sato A."/>
            <person name="Lyhne E.K."/>
            <person name="Kogle M.E."/>
            <person name="Wiebenga A."/>
            <person name="Kun R.S."/>
            <person name="Lubbers R.J."/>
            <person name="Makela M.R."/>
            <person name="Barry K."/>
            <person name="Chovatia M."/>
            <person name="Clum A."/>
            <person name="Daum C."/>
            <person name="Haridas S."/>
            <person name="He G."/>
            <person name="LaButti K."/>
            <person name="Lipzen A."/>
            <person name="Mondo S."/>
            <person name="Pangilinan J."/>
            <person name="Riley R."/>
            <person name="Salamov A."/>
            <person name="Simmons B.A."/>
            <person name="Magnuson J.K."/>
            <person name="Henrissat B."/>
            <person name="Mortensen U.H."/>
            <person name="Larsen T.O."/>
            <person name="De vries R.P."/>
            <person name="Grigoriev I.V."/>
            <person name="Machida M."/>
            <person name="Baker S.E."/>
            <person name="Andersen M.R."/>
        </authorList>
    </citation>
    <scope>NUCLEOTIDE SEQUENCE [LARGE SCALE GENOMIC DNA]</scope>
    <source>
        <strain evidence="4 5">CBS 126849</strain>
    </source>
</reference>
<dbReference type="AlphaFoldDB" id="A0A5N6EMK5"/>
<feature type="transmembrane region" description="Helical" evidence="2">
    <location>
        <begin position="103"/>
        <end position="124"/>
    </location>
</feature>
<organism evidence="4 5">
    <name type="scientific">Aspergillus novoparasiticus</name>
    <dbReference type="NCBI Taxonomy" id="986946"/>
    <lineage>
        <taxon>Eukaryota</taxon>
        <taxon>Fungi</taxon>
        <taxon>Dikarya</taxon>
        <taxon>Ascomycota</taxon>
        <taxon>Pezizomycotina</taxon>
        <taxon>Eurotiomycetes</taxon>
        <taxon>Eurotiomycetidae</taxon>
        <taxon>Eurotiales</taxon>
        <taxon>Aspergillaceae</taxon>
        <taxon>Aspergillus</taxon>
        <taxon>Aspergillus subgen. Circumdati</taxon>
    </lineage>
</organism>
<evidence type="ECO:0000313" key="5">
    <source>
        <dbReference type="Proteomes" id="UP000326799"/>
    </source>
</evidence>
<name>A0A5N6EMK5_9EURO</name>
<feature type="domain" description="DUF6536" evidence="3">
    <location>
        <begin position="100"/>
        <end position="237"/>
    </location>
</feature>
<evidence type="ECO:0000256" key="1">
    <source>
        <dbReference type="SAM" id="MobiDB-lite"/>
    </source>
</evidence>
<evidence type="ECO:0000256" key="2">
    <source>
        <dbReference type="SAM" id="Phobius"/>
    </source>
</evidence>
<keyword evidence="5" id="KW-1185">Reference proteome</keyword>
<keyword evidence="2" id="KW-0812">Transmembrane</keyword>
<evidence type="ECO:0000313" key="4">
    <source>
        <dbReference type="EMBL" id="KAB8218861.1"/>
    </source>
</evidence>
<dbReference type="InterPro" id="IPR046623">
    <property type="entry name" value="DUF6536"/>
</dbReference>
<accession>A0A5N6EMK5</accession>
<keyword evidence="2" id="KW-0472">Membrane</keyword>